<evidence type="ECO:0000256" key="3">
    <source>
        <dbReference type="PROSITE-ProRule" id="PRU00317"/>
    </source>
</evidence>
<dbReference type="RefSeq" id="XP_041427837.1">
    <property type="nucleotide sequence ID" value="XM_041571903.1"/>
</dbReference>
<dbReference type="GeneID" id="379727"/>
<reference evidence="7" key="1">
    <citation type="submission" date="2025-08" db="UniProtKB">
        <authorList>
            <consortium name="RefSeq"/>
        </authorList>
    </citation>
    <scope>IDENTIFICATION</scope>
    <source>
        <strain evidence="7">J_2021</strain>
        <tissue evidence="7">Erythrocytes</tissue>
    </source>
</reference>
<feature type="region of interest" description="Disordered" evidence="4">
    <location>
        <begin position="1"/>
        <end position="51"/>
    </location>
</feature>
<dbReference type="InterPro" id="IPR011989">
    <property type="entry name" value="ARM-like"/>
</dbReference>
<dbReference type="GO" id="GO:0000056">
    <property type="term" value="P:ribosomal small subunit export from nucleus"/>
    <property type="evidence" value="ECO:0007669"/>
    <property type="project" value="TreeGrafter"/>
</dbReference>
<dbReference type="SUPFAM" id="SSF48371">
    <property type="entry name" value="ARM repeat"/>
    <property type="match status" value="2"/>
</dbReference>
<evidence type="ECO:0000256" key="2">
    <source>
        <dbReference type="ARBA" id="ARBA00023242"/>
    </source>
</evidence>
<gene>
    <name evidence="7" type="primary">nop9.L</name>
    <name evidence="7" type="synonym">c14orf21</name>
    <name evidence="7" type="synonym">nop9</name>
</gene>
<dbReference type="GO" id="GO:0030686">
    <property type="term" value="C:90S preribosome"/>
    <property type="evidence" value="ECO:0007669"/>
    <property type="project" value="TreeGrafter"/>
</dbReference>
<dbReference type="Gene3D" id="1.25.10.10">
    <property type="entry name" value="Leucine-rich Repeat Variant"/>
    <property type="match status" value="2"/>
</dbReference>
<feature type="repeat" description="Pumilio" evidence="3">
    <location>
        <begin position="485"/>
        <end position="520"/>
    </location>
</feature>
<dbReference type="GO" id="GO:0003723">
    <property type="term" value="F:RNA binding"/>
    <property type="evidence" value="ECO:0007669"/>
    <property type="project" value="InterPro"/>
</dbReference>
<dbReference type="GO" id="GO:0030688">
    <property type="term" value="C:preribosome, small subunit precursor"/>
    <property type="evidence" value="ECO:0007669"/>
    <property type="project" value="TreeGrafter"/>
</dbReference>
<keyword evidence="6" id="KW-1185">Reference proteome</keyword>
<proteinExistence type="predicted"/>
<dbReference type="InterPro" id="IPR001313">
    <property type="entry name" value="Pumilio_RNA-bd_rpt"/>
</dbReference>
<organism evidence="6 7">
    <name type="scientific">Xenopus laevis</name>
    <name type="common">African clawed frog</name>
    <dbReference type="NCBI Taxonomy" id="8355"/>
    <lineage>
        <taxon>Eukaryota</taxon>
        <taxon>Metazoa</taxon>
        <taxon>Chordata</taxon>
        <taxon>Craniata</taxon>
        <taxon>Vertebrata</taxon>
        <taxon>Euteleostomi</taxon>
        <taxon>Amphibia</taxon>
        <taxon>Batrachia</taxon>
        <taxon>Anura</taxon>
        <taxon>Pipoidea</taxon>
        <taxon>Pipidae</taxon>
        <taxon>Xenopodinae</taxon>
        <taxon>Xenopus</taxon>
        <taxon>Xenopus</taxon>
    </lineage>
</organism>
<sequence>MGAQKEKKPRERKRGAEEQTPKSPDEGSAPTKKRQKAPPAPEGKKAQDEVQIPRLDPKSVGYFRRVGETLQQPFESDEEKGIFIRNVFHEVQGNELALATDMSGSLVLQKLLAVATSVQLCRVLSVLSKQWRAVCCHRSGAHVIQTALLQFPRLQKQQGAEEEEEIEEEGESEPIRTLEDLFLSLGSELKEKFLLYNKDTHGSFIVRTLFQVLGGTVLSQNTGRKAAKGPTVKSEFEVPESFLHQLQELCGGFSEHIGVFATHKVASLGIQVALQVLQRKMPAVCAQLCDQMIEFLASRNVSAESSSLLVFLKDETSSRLLERILEVSEKKQLRRLFKAHFQGQLQALSSHPIANYTVQRLLSAVQTKKLAFHCAAPLSRQVACIPLFLSLLTYEVYYNKEEEEEPTEHQDDGDRKLDNVNYHGSLIVQHLLHFEDPSVILKSLGTLADVDLLTVVCSQAGCHVLDALLSSSTISDKQRKKILRRLRGHCMQLACNKYGSRVLDRMWTTSTIGVKEEIAQKLVEKLHQLQNDPIGHHIARNFALTHFVKRRKDWEEHQLGENKRRKMFSEILED</sequence>
<dbReference type="PROSITE" id="PS50303">
    <property type="entry name" value="PUM_HD"/>
    <property type="match status" value="1"/>
</dbReference>
<dbReference type="PROSITE" id="PS50302">
    <property type="entry name" value="PUM"/>
    <property type="match status" value="2"/>
</dbReference>
<evidence type="ECO:0000313" key="7">
    <source>
        <dbReference type="RefSeq" id="XP_041427837.1"/>
    </source>
</evidence>
<keyword evidence="1" id="KW-0677">Repeat</keyword>
<feature type="domain" description="PUM-HD" evidence="5">
    <location>
        <begin position="276"/>
        <end position="574"/>
    </location>
</feature>
<name>A0A8J1LE79_XENLA</name>
<feature type="compositionally biased region" description="Basic and acidic residues" evidence="4">
    <location>
        <begin position="1"/>
        <end position="25"/>
    </location>
</feature>
<dbReference type="Pfam" id="PF22493">
    <property type="entry name" value="PUF_NOP9"/>
    <property type="match status" value="2"/>
</dbReference>
<dbReference type="PANTHER" id="PTHR13102">
    <property type="entry name" value="NUCLEOLAR PROTEIN 9"/>
    <property type="match status" value="1"/>
</dbReference>
<dbReference type="PANTHER" id="PTHR13102:SF0">
    <property type="entry name" value="NUCLEOLAR PROTEIN 9"/>
    <property type="match status" value="1"/>
</dbReference>
<dbReference type="InterPro" id="IPR033133">
    <property type="entry name" value="PUM-HD"/>
</dbReference>
<dbReference type="GO" id="GO:0005730">
    <property type="term" value="C:nucleolus"/>
    <property type="evidence" value="ECO:0007669"/>
    <property type="project" value="TreeGrafter"/>
</dbReference>
<evidence type="ECO:0000256" key="1">
    <source>
        <dbReference type="ARBA" id="ARBA00022737"/>
    </source>
</evidence>
<dbReference type="AlphaFoldDB" id="A0A8J1LE79"/>
<dbReference type="SMART" id="SM00025">
    <property type="entry name" value="Pumilio"/>
    <property type="match status" value="7"/>
</dbReference>
<dbReference type="GO" id="GO:0000480">
    <property type="term" value="P:endonucleolytic cleavage in 5'-ETS of tricistronic rRNA transcript (SSU-rRNA, 5.8S rRNA, LSU-rRNA)"/>
    <property type="evidence" value="ECO:0007669"/>
    <property type="project" value="TreeGrafter"/>
</dbReference>
<feature type="repeat" description="Pumilio" evidence="3">
    <location>
        <begin position="90"/>
        <end position="125"/>
    </location>
</feature>
<evidence type="ECO:0000313" key="6">
    <source>
        <dbReference type="Proteomes" id="UP000186698"/>
    </source>
</evidence>
<accession>A0A8J1LE79</accession>
<protein>
    <submittedName>
        <fullName evidence="7">Uncharacterized protein LOC379727 isoform X1</fullName>
    </submittedName>
</protein>
<dbReference type="CTD" id="379727"/>
<dbReference type="Proteomes" id="UP000186698">
    <property type="component" value="Chromosome 8L"/>
</dbReference>
<evidence type="ECO:0000256" key="4">
    <source>
        <dbReference type="SAM" id="MobiDB-lite"/>
    </source>
</evidence>
<dbReference type="GO" id="GO:0000472">
    <property type="term" value="P:endonucleolytic cleavage to generate mature 5'-end of SSU-rRNA from (SSU-rRNA, 5.8S rRNA, LSU-rRNA)"/>
    <property type="evidence" value="ECO:0007669"/>
    <property type="project" value="TreeGrafter"/>
</dbReference>
<keyword evidence="2" id="KW-0539">Nucleus</keyword>
<dbReference type="InterPro" id="IPR016024">
    <property type="entry name" value="ARM-type_fold"/>
</dbReference>
<evidence type="ECO:0000259" key="5">
    <source>
        <dbReference type="PROSITE" id="PS50303"/>
    </source>
</evidence>
<dbReference type="InterPro" id="IPR040000">
    <property type="entry name" value="NOP9"/>
</dbReference>
<dbReference type="GO" id="GO:0000447">
    <property type="term" value="P:endonucleolytic cleavage in ITS1 to separate SSU-rRNA from 5.8S rRNA and LSU-rRNA from tricistronic rRNA transcript (SSU-rRNA, 5.8S rRNA, LSU-rRNA)"/>
    <property type="evidence" value="ECO:0007669"/>
    <property type="project" value="TreeGrafter"/>
</dbReference>